<dbReference type="InterPro" id="IPR029063">
    <property type="entry name" value="SAM-dependent_MTases_sf"/>
</dbReference>
<dbReference type="InterPro" id="IPR050723">
    <property type="entry name" value="CFA/CMAS"/>
</dbReference>
<evidence type="ECO:0000256" key="6">
    <source>
        <dbReference type="PIRSR" id="PIRSR003085-1"/>
    </source>
</evidence>
<evidence type="ECO:0000256" key="1">
    <source>
        <dbReference type="ARBA" id="ARBA00010815"/>
    </source>
</evidence>
<keyword evidence="5" id="KW-0443">Lipid metabolism</keyword>
<evidence type="ECO:0000256" key="4">
    <source>
        <dbReference type="ARBA" id="ARBA00022691"/>
    </source>
</evidence>
<dbReference type="PANTHER" id="PTHR43667">
    <property type="entry name" value="CYCLOPROPANE-FATTY-ACYL-PHOSPHOLIPID SYNTHASE"/>
    <property type="match status" value="1"/>
</dbReference>
<proteinExistence type="inferred from homology"/>
<reference evidence="7" key="1">
    <citation type="submission" date="2020-07" db="EMBL/GenBank/DDBJ databases">
        <title>Huge and variable diversity of episymbiotic CPR bacteria and DPANN archaea in groundwater ecosystems.</title>
        <authorList>
            <person name="He C.Y."/>
            <person name="Keren R."/>
            <person name="Whittaker M."/>
            <person name="Farag I.F."/>
            <person name="Doudna J."/>
            <person name="Cate J.H.D."/>
            <person name="Banfield J.F."/>
        </authorList>
    </citation>
    <scope>NUCLEOTIDE SEQUENCE</scope>
    <source>
        <strain evidence="7">NC_groundwater_1813_Pr3_B-0.1um_71_17</strain>
    </source>
</reference>
<dbReference type="PIRSF" id="PIRSF003085">
    <property type="entry name" value="CMAS"/>
    <property type="match status" value="1"/>
</dbReference>
<evidence type="ECO:0000256" key="5">
    <source>
        <dbReference type="ARBA" id="ARBA00023098"/>
    </source>
</evidence>
<dbReference type="EMBL" id="JACRIW010000108">
    <property type="protein sequence ID" value="MBI5170745.1"/>
    <property type="molecule type" value="Genomic_DNA"/>
</dbReference>
<keyword evidence="4" id="KW-0949">S-adenosyl-L-methionine</keyword>
<evidence type="ECO:0000313" key="8">
    <source>
        <dbReference type="Proteomes" id="UP000696931"/>
    </source>
</evidence>
<keyword evidence="3" id="KW-0808">Transferase</keyword>
<evidence type="ECO:0000256" key="2">
    <source>
        <dbReference type="ARBA" id="ARBA00022603"/>
    </source>
</evidence>
<sequence>MSTIARDIALPATPQPSLAERLSREGVLRSLGQLRSGTLTVSEHGRSLQVGAGGAAGAGPGTSSLDATLRVHDPVFWLEVATGGAVGASESYMRGEWDTDDLTTLIRLLARDRDALAGLEGGFASLRKPVLHALHAMRRNTRRGSRANIEAHYDLGNDFFATFLDPTLMYSCAVFPDEASGLDEAAVHKLDVICDRLRLSPGQEVLEIGTGWGGFAIHAARRHGVRVTTTTISPAQYEVAARRVREAGLEDRITLLREDYRDLPKLGRRFDRVVSIEMIEAVGHEYLHEYFRVIDAMLKHDGRAVLQAIVIRDQDEAAYKRGVDFIQRHVFPGGALPSVRGMTEAAAKVTSLRTEAIADYTPHYARTLREWSARFESRLDDVRAQGFDERFVRLWRWYFAYCEAGFLERTCGLVQLELAGAAHGRGDGARTRA</sequence>
<dbReference type="CDD" id="cd02440">
    <property type="entry name" value="AdoMet_MTases"/>
    <property type="match status" value="1"/>
</dbReference>
<accession>A0A933SFG8</accession>
<dbReference type="GO" id="GO:0008610">
    <property type="term" value="P:lipid biosynthetic process"/>
    <property type="evidence" value="ECO:0007669"/>
    <property type="project" value="InterPro"/>
</dbReference>
<organism evidence="7 8">
    <name type="scientific">Eiseniibacteriota bacterium</name>
    <dbReference type="NCBI Taxonomy" id="2212470"/>
    <lineage>
        <taxon>Bacteria</taxon>
        <taxon>Candidatus Eiseniibacteriota</taxon>
    </lineage>
</organism>
<dbReference type="AlphaFoldDB" id="A0A933SFG8"/>
<name>A0A933SFG8_UNCEI</name>
<keyword evidence="2 7" id="KW-0489">Methyltransferase</keyword>
<feature type="active site" evidence="6">
    <location>
        <position position="402"/>
    </location>
</feature>
<comment type="caution">
    <text evidence="7">The sequence shown here is derived from an EMBL/GenBank/DDBJ whole genome shotgun (WGS) entry which is preliminary data.</text>
</comment>
<protein>
    <submittedName>
        <fullName evidence="7">Class I SAM-dependent methyltransferase</fullName>
    </submittedName>
</protein>
<dbReference type="InterPro" id="IPR003333">
    <property type="entry name" value="CMAS"/>
</dbReference>
<dbReference type="PANTHER" id="PTHR43667:SF2">
    <property type="entry name" value="FATTY ACID C-METHYL TRANSFERASE"/>
    <property type="match status" value="1"/>
</dbReference>
<comment type="similarity">
    <text evidence="1">Belongs to the CFA/CMAS family.</text>
</comment>
<evidence type="ECO:0000313" key="7">
    <source>
        <dbReference type="EMBL" id="MBI5170745.1"/>
    </source>
</evidence>
<dbReference type="Gene3D" id="3.40.50.150">
    <property type="entry name" value="Vaccinia Virus protein VP39"/>
    <property type="match status" value="1"/>
</dbReference>
<dbReference type="SUPFAM" id="SSF53335">
    <property type="entry name" value="S-adenosyl-L-methionine-dependent methyltransferases"/>
    <property type="match status" value="1"/>
</dbReference>
<evidence type="ECO:0000256" key="3">
    <source>
        <dbReference type="ARBA" id="ARBA00022679"/>
    </source>
</evidence>
<dbReference type="Proteomes" id="UP000696931">
    <property type="component" value="Unassembled WGS sequence"/>
</dbReference>
<dbReference type="GO" id="GO:0008168">
    <property type="term" value="F:methyltransferase activity"/>
    <property type="evidence" value="ECO:0007669"/>
    <property type="project" value="UniProtKB-KW"/>
</dbReference>
<dbReference type="Pfam" id="PF02353">
    <property type="entry name" value="CMAS"/>
    <property type="match status" value="1"/>
</dbReference>
<gene>
    <name evidence="7" type="ORF">HZA61_14750</name>
</gene>
<dbReference type="GO" id="GO:0032259">
    <property type="term" value="P:methylation"/>
    <property type="evidence" value="ECO:0007669"/>
    <property type="project" value="UniProtKB-KW"/>
</dbReference>